<dbReference type="AlphaFoldDB" id="A0AAV2RUF1"/>
<accession>A0AAV2RUF1</accession>
<dbReference type="EMBL" id="CAXKWB010032109">
    <property type="protein sequence ID" value="CAL4140755.1"/>
    <property type="molecule type" value="Genomic_DNA"/>
</dbReference>
<dbReference type="PANTHER" id="PTHR11472:SF1">
    <property type="entry name" value="GENERAL TRANSCRIPTION AND DNA REPAIR FACTOR IIH HELICASE SUBUNIT XPD"/>
    <property type="match status" value="1"/>
</dbReference>
<keyword evidence="2" id="KW-0411">Iron-sulfur</keyword>
<dbReference type="GO" id="GO:0003684">
    <property type="term" value="F:damaged DNA binding"/>
    <property type="evidence" value="ECO:0007669"/>
    <property type="project" value="TreeGrafter"/>
</dbReference>
<organism evidence="9 10">
    <name type="scientific">Meganyctiphanes norvegica</name>
    <name type="common">Northern krill</name>
    <name type="synonym">Thysanopoda norvegica</name>
    <dbReference type="NCBI Taxonomy" id="48144"/>
    <lineage>
        <taxon>Eukaryota</taxon>
        <taxon>Metazoa</taxon>
        <taxon>Ecdysozoa</taxon>
        <taxon>Arthropoda</taxon>
        <taxon>Crustacea</taxon>
        <taxon>Multicrustacea</taxon>
        <taxon>Malacostraca</taxon>
        <taxon>Eumalacostraca</taxon>
        <taxon>Eucarida</taxon>
        <taxon>Euphausiacea</taxon>
        <taxon>Euphausiidae</taxon>
        <taxon>Meganyctiphanes</taxon>
    </lineage>
</organism>
<comment type="catalytic activity">
    <reaction evidence="7">
        <text>ATP + H2O = ADP + phosphate + H(+)</text>
        <dbReference type="Rhea" id="RHEA:13065"/>
        <dbReference type="ChEBI" id="CHEBI:15377"/>
        <dbReference type="ChEBI" id="CHEBI:15378"/>
        <dbReference type="ChEBI" id="CHEBI:30616"/>
        <dbReference type="ChEBI" id="CHEBI:43474"/>
        <dbReference type="ChEBI" id="CHEBI:456216"/>
        <dbReference type="EC" id="5.6.2.3"/>
    </reaction>
</comment>
<comment type="cofactor">
    <cofactor evidence="1">
        <name>[4Fe-4S] cluster</name>
        <dbReference type="ChEBI" id="CHEBI:49883"/>
    </cofactor>
</comment>
<sequence>RFCSERLSSIVRTLELMEITELAPLISVANFATLVSTYLTGFTIIIEPFVDKAPNIPNPILYLRCLDSSIAIKPVFTKFQSVVITSGTLSPLDMYPKILDFHPVIQNSFTMTLARPCILPLV</sequence>
<dbReference type="GO" id="GO:0003678">
    <property type="term" value="F:DNA helicase activity"/>
    <property type="evidence" value="ECO:0007669"/>
    <property type="project" value="TreeGrafter"/>
</dbReference>
<keyword evidence="3" id="KW-0227">DNA damage</keyword>
<dbReference type="Gene3D" id="3.40.50.300">
    <property type="entry name" value="P-loop containing nucleotide triphosphate hydrolases"/>
    <property type="match status" value="1"/>
</dbReference>
<dbReference type="FunFam" id="3.40.50.300:FF:000128">
    <property type="entry name" value="Putative DNA repair helicase RAD3"/>
    <property type="match status" value="1"/>
</dbReference>
<dbReference type="Gene3D" id="1.10.275.40">
    <property type="match status" value="1"/>
</dbReference>
<feature type="non-terminal residue" evidence="9">
    <location>
        <position position="1"/>
    </location>
</feature>
<evidence type="ECO:0000256" key="6">
    <source>
        <dbReference type="ARBA" id="ARBA00044969"/>
    </source>
</evidence>
<evidence type="ECO:0000256" key="5">
    <source>
        <dbReference type="ARBA" id="ARBA00023204"/>
    </source>
</evidence>
<name>A0AAV2RUF1_MEGNR</name>
<dbReference type="Pfam" id="PF06777">
    <property type="entry name" value="HBB"/>
    <property type="match status" value="1"/>
</dbReference>
<evidence type="ECO:0000256" key="3">
    <source>
        <dbReference type="ARBA" id="ARBA00022763"/>
    </source>
</evidence>
<keyword evidence="2" id="KW-0479">Metal-binding</keyword>
<evidence type="ECO:0000313" key="9">
    <source>
        <dbReference type="EMBL" id="CAL4140755.1"/>
    </source>
</evidence>
<keyword evidence="10" id="KW-1185">Reference proteome</keyword>
<comment type="caution">
    <text evidence="9">The sequence shown here is derived from an EMBL/GenBank/DDBJ whole genome shotgun (WGS) entry which is preliminary data.</text>
</comment>
<gene>
    <name evidence="9" type="ORF">MNOR_LOCUS28703</name>
</gene>
<protein>
    <recommendedName>
        <fullName evidence="6">DNA 5'-3' helicase</fullName>
        <ecNumber evidence="6">5.6.2.3</ecNumber>
    </recommendedName>
</protein>
<dbReference type="GO" id="GO:0045951">
    <property type="term" value="P:positive regulation of mitotic recombination"/>
    <property type="evidence" value="ECO:0007669"/>
    <property type="project" value="TreeGrafter"/>
</dbReference>
<dbReference type="Proteomes" id="UP001497623">
    <property type="component" value="Unassembled WGS sequence"/>
</dbReference>
<dbReference type="InterPro" id="IPR045028">
    <property type="entry name" value="DinG/Rad3-like"/>
</dbReference>
<dbReference type="GO" id="GO:0005634">
    <property type="term" value="C:nucleus"/>
    <property type="evidence" value="ECO:0007669"/>
    <property type="project" value="TreeGrafter"/>
</dbReference>
<dbReference type="InterPro" id="IPR027417">
    <property type="entry name" value="P-loop_NTPase"/>
</dbReference>
<feature type="non-terminal residue" evidence="9">
    <location>
        <position position="122"/>
    </location>
</feature>
<evidence type="ECO:0000256" key="2">
    <source>
        <dbReference type="ARBA" id="ARBA00022485"/>
    </source>
</evidence>
<dbReference type="EC" id="5.6.2.3" evidence="6"/>
<keyword evidence="2" id="KW-0408">Iron</keyword>
<feature type="domain" description="Helical and beta-bridge" evidence="8">
    <location>
        <begin position="1"/>
        <end position="40"/>
    </location>
</feature>
<evidence type="ECO:0000256" key="1">
    <source>
        <dbReference type="ARBA" id="ARBA00001966"/>
    </source>
</evidence>
<evidence type="ECO:0000256" key="4">
    <source>
        <dbReference type="ARBA" id="ARBA00023125"/>
    </source>
</evidence>
<evidence type="ECO:0000313" key="10">
    <source>
        <dbReference type="Proteomes" id="UP001497623"/>
    </source>
</evidence>
<evidence type="ECO:0000256" key="7">
    <source>
        <dbReference type="ARBA" id="ARBA00048954"/>
    </source>
</evidence>
<dbReference type="PANTHER" id="PTHR11472">
    <property type="entry name" value="DNA REPAIR DEAD HELICASE RAD3/XP-D SUBFAMILY MEMBER"/>
    <property type="match status" value="1"/>
</dbReference>
<proteinExistence type="predicted"/>
<dbReference type="InterPro" id="IPR010643">
    <property type="entry name" value="HBB"/>
</dbReference>
<keyword evidence="2" id="KW-0004">4Fe-4S</keyword>
<keyword evidence="5" id="KW-0234">DNA repair</keyword>
<reference evidence="9 10" key="1">
    <citation type="submission" date="2024-05" db="EMBL/GenBank/DDBJ databases">
        <authorList>
            <person name="Wallberg A."/>
        </authorList>
    </citation>
    <scope>NUCLEOTIDE SEQUENCE [LARGE SCALE GENOMIC DNA]</scope>
</reference>
<dbReference type="GO" id="GO:0006366">
    <property type="term" value="P:transcription by RNA polymerase II"/>
    <property type="evidence" value="ECO:0007669"/>
    <property type="project" value="TreeGrafter"/>
</dbReference>
<evidence type="ECO:0000259" key="8">
    <source>
        <dbReference type="Pfam" id="PF06777"/>
    </source>
</evidence>
<keyword evidence="4" id="KW-0238">DNA-binding</keyword>